<keyword evidence="1" id="KW-0472">Membrane</keyword>
<keyword evidence="3" id="KW-1185">Reference proteome</keyword>
<dbReference type="PANTHER" id="PTHR35041:SF3">
    <property type="entry name" value="FORMYLMETHIONINE DEFORMYLASE-LIKE PROTEIN"/>
    <property type="match status" value="1"/>
</dbReference>
<organism evidence="2 3">
    <name type="scientific">Discina gigas</name>
    <dbReference type="NCBI Taxonomy" id="1032678"/>
    <lineage>
        <taxon>Eukaryota</taxon>
        <taxon>Fungi</taxon>
        <taxon>Dikarya</taxon>
        <taxon>Ascomycota</taxon>
        <taxon>Pezizomycotina</taxon>
        <taxon>Pezizomycetes</taxon>
        <taxon>Pezizales</taxon>
        <taxon>Discinaceae</taxon>
        <taxon>Discina</taxon>
    </lineage>
</organism>
<comment type="caution">
    <text evidence="2">The sequence shown here is derived from an EMBL/GenBank/DDBJ whole genome shotgun (WGS) entry which is preliminary data.</text>
</comment>
<feature type="transmembrane region" description="Helical" evidence="1">
    <location>
        <begin position="102"/>
        <end position="123"/>
    </location>
</feature>
<accession>A0ABR3GEQ8</accession>
<keyword evidence="1" id="KW-1133">Transmembrane helix</keyword>
<sequence length="543" mass="59501">MVVLFTLGVGSAISHHYYYCTLHGTAAGGADRQQWVNQIGTGLAFLCNAALASVIAISRTQWVWTTLRKRFISVAGIDALFGVTLDPMYFTNLDMVRRAKLATFMAITIWVFPFTAILTPGTISVQTESQIHSVDCYVRTLTFEFDPDSKATKLCCENDNLTSNNVANYHDTTVGIPVYVERVLTLAALTGHIQIPTNVGQYSGSGSAQLHETTLAQDCGKNCSCTVTFLGPGVQCVENTDWRLTDLVVVSAEDYMEGVYYRAEIGTEGVLWVGYVPIKGTPKPHVLFCRRSVARYRIRLEVLNYEFREPIIEAFETLYTIPVISPQYPDTIYLPNQAVFHTIWSAINGNLSTSSPFRGSDITLTQLFADMIDHPSQLGPNIEMMARTIVVSLLSIDSPGTNKSHPLLNYASLEGNSCNTTRTSTVHDYKARRLIIVYATSASLSMLMAVVGFVALGRNGVSSSVTVSAIIRTTRNPTLDRLFGGSCLGADPIPKELGEMRLKFGEVRAEGEMPKEVEVGVVGHVALGIEGEVFPIRNGARYS</sequence>
<dbReference type="PANTHER" id="PTHR35041">
    <property type="entry name" value="MEDIATOR OF RNA POLYMERASE II TRANSCRIPTION SUBUNIT 1"/>
    <property type="match status" value="1"/>
</dbReference>
<protein>
    <submittedName>
        <fullName evidence="2">Uncharacterized protein</fullName>
    </submittedName>
</protein>
<evidence type="ECO:0000313" key="3">
    <source>
        <dbReference type="Proteomes" id="UP001447188"/>
    </source>
</evidence>
<reference evidence="2 3" key="1">
    <citation type="submission" date="2024-02" db="EMBL/GenBank/DDBJ databases">
        <title>Discinaceae phylogenomics.</title>
        <authorList>
            <person name="Dirks A.C."/>
            <person name="James T.Y."/>
        </authorList>
    </citation>
    <scope>NUCLEOTIDE SEQUENCE [LARGE SCALE GENOMIC DNA]</scope>
    <source>
        <strain evidence="2 3">ACD0624</strain>
    </source>
</reference>
<evidence type="ECO:0000313" key="2">
    <source>
        <dbReference type="EMBL" id="KAL0634212.1"/>
    </source>
</evidence>
<keyword evidence="1" id="KW-0812">Transmembrane</keyword>
<proteinExistence type="predicted"/>
<gene>
    <name evidence="2" type="ORF">Q9L58_006888</name>
</gene>
<feature type="transmembrane region" description="Helical" evidence="1">
    <location>
        <begin position="435"/>
        <end position="456"/>
    </location>
</feature>
<name>A0ABR3GEQ8_9PEZI</name>
<dbReference type="Proteomes" id="UP001447188">
    <property type="component" value="Unassembled WGS sequence"/>
</dbReference>
<dbReference type="EMBL" id="JBBBZM010000101">
    <property type="protein sequence ID" value="KAL0634212.1"/>
    <property type="molecule type" value="Genomic_DNA"/>
</dbReference>
<evidence type="ECO:0000256" key="1">
    <source>
        <dbReference type="SAM" id="Phobius"/>
    </source>
</evidence>
<feature type="transmembrane region" description="Helical" evidence="1">
    <location>
        <begin position="38"/>
        <end position="58"/>
    </location>
</feature>
<feature type="transmembrane region" description="Helical" evidence="1">
    <location>
        <begin position="70"/>
        <end position="90"/>
    </location>
</feature>